<evidence type="ECO:0000259" key="9">
    <source>
        <dbReference type="Pfam" id="PF02838"/>
    </source>
</evidence>
<protein>
    <recommendedName>
        <fullName evidence="3">beta-N-acetylhexosaminidase</fullName>
        <ecNumber evidence="3">3.2.1.52</ecNumber>
    </recommendedName>
</protein>
<evidence type="ECO:0000313" key="10">
    <source>
        <dbReference type="EMBL" id="MBG6141224.1"/>
    </source>
</evidence>
<dbReference type="InterPro" id="IPR017853">
    <property type="entry name" value="GH"/>
</dbReference>
<dbReference type="InterPro" id="IPR015882">
    <property type="entry name" value="HEX_bac_N"/>
</dbReference>
<dbReference type="SUPFAM" id="SSF51445">
    <property type="entry name" value="(Trans)glycosidases"/>
    <property type="match status" value="1"/>
</dbReference>
<evidence type="ECO:0000256" key="7">
    <source>
        <dbReference type="SAM" id="MobiDB-lite"/>
    </source>
</evidence>
<dbReference type="Proteomes" id="UP000622552">
    <property type="component" value="Unassembled WGS sequence"/>
</dbReference>
<dbReference type="GO" id="GO:0004563">
    <property type="term" value="F:beta-N-acetylhexosaminidase activity"/>
    <property type="evidence" value="ECO:0007669"/>
    <property type="project" value="UniProtKB-EC"/>
</dbReference>
<dbReference type="AlphaFoldDB" id="A0A8J7GXY3"/>
<dbReference type="SUPFAM" id="SSF55545">
    <property type="entry name" value="beta-N-acetylhexosaminidase-like domain"/>
    <property type="match status" value="1"/>
</dbReference>
<dbReference type="GO" id="GO:0016020">
    <property type="term" value="C:membrane"/>
    <property type="evidence" value="ECO:0007669"/>
    <property type="project" value="TreeGrafter"/>
</dbReference>
<organism evidence="10 11">
    <name type="scientific">Longispora fulva</name>
    <dbReference type="NCBI Taxonomy" id="619741"/>
    <lineage>
        <taxon>Bacteria</taxon>
        <taxon>Bacillati</taxon>
        <taxon>Actinomycetota</taxon>
        <taxon>Actinomycetes</taxon>
        <taxon>Micromonosporales</taxon>
        <taxon>Micromonosporaceae</taxon>
        <taxon>Longispora</taxon>
    </lineage>
</organism>
<dbReference type="GO" id="GO:0030203">
    <property type="term" value="P:glycosaminoglycan metabolic process"/>
    <property type="evidence" value="ECO:0007669"/>
    <property type="project" value="TreeGrafter"/>
</dbReference>
<evidence type="ECO:0000256" key="6">
    <source>
        <dbReference type="PIRSR" id="PIRSR625705-1"/>
    </source>
</evidence>
<comment type="catalytic activity">
    <reaction evidence="1">
        <text>Hydrolysis of terminal non-reducing N-acetyl-D-hexosamine residues in N-acetyl-beta-D-hexosaminides.</text>
        <dbReference type="EC" id="3.2.1.52"/>
    </reaction>
</comment>
<feature type="region of interest" description="Disordered" evidence="7">
    <location>
        <begin position="59"/>
        <end position="86"/>
    </location>
</feature>
<dbReference type="PRINTS" id="PR00738">
    <property type="entry name" value="GLHYDRLASE20"/>
</dbReference>
<dbReference type="GO" id="GO:0005975">
    <property type="term" value="P:carbohydrate metabolic process"/>
    <property type="evidence" value="ECO:0007669"/>
    <property type="project" value="InterPro"/>
</dbReference>
<dbReference type="Pfam" id="PF02838">
    <property type="entry name" value="Glyco_hydro_20b"/>
    <property type="match status" value="1"/>
</dbReference>
<sequence>MLIPRPTSHEPRPGRFTLTADTGVHAPDAPEVADLLRGLLGPATGLALPDAPAGPGMIALLLSSDGGSSDSGSSGGGPGPEGYTLTVSPDGVLATADTVAGLRWAVQTLRQLLPPSVYSPTPVEADWSMPCGRIVDSPRHAWRGGMLDVGRWHHPVSFLYKFADLLAAHKLNRFHLHLTEDQGWRFDVRRYPRLTSVGAFRSSSPIGHTLDDLSDDTPHGGYYTQDELRGLVEYAARLGVTVVPEIDLPGHTQAAVAAYPELGNRPDVQHAVMTRFGVSEHVLNVEKSTVDFMRGVLDELVDVFPSEYIHLGGDEVPPREWSENPGARALMADLGLSSPEGLLGWWIRQLADHLATRGRKVIVWDELVGAGAPADAVVMAWRGPERVDEALAAGHPVIATPQSHLYLDHAESLAPGEPLSITGPLPLEKVYGYQPGDGVLGVQGNLWTEYLPNAARAEYNLLPRLAAVAEVAWGTAGDLTGFRSRLATQVLRYEAEGVAYRPLDD</sequence>
<dbReference type="EC" id="3.2.1.52" evidence="3"/>
<evidence type="ECO:0000256" key="5">
    <source>
        <dbReference type="ARBA" id="ARBA00023295"/>
    </source>
</evidence>
<dbReference type="PANTHER" id="PTHR22600:SF57">
    <property type="entry name" value="BETA-N-ACETYLHEXOSAMINIDASE"/>
    <property type="match status" value="1"/>
</dbReference>
<dbReference type="InterPro" id="IPR029018">
    <property type="entry name" value="Hex-like_dom2"/>
</dbReference>
<evidence type="ECO:0000256" key="3">
    <source>
        <dbReference type="ARBA" id="ARBA00012663"/>
    </source>
</evidence>
<dbReference type="Pfam" id="PF00728">
    <property type="entry name" value="Glyco_hydro_20"/>
    <property type="match status" value="1"/>
</dbReference>
<keyword evidence="4 10" id="KW-0378">Hydrolase</keyword>
<dbReference type="InterPro" id="IPR015883">
    <property type="entry name" value="Glyco_hydro_20_cat"/>
</dbReference>
<dbReference type="Gene3D" id="3.20.20.80">
    <property type="entry name" value="Glycosidases"/>
    <property type="match status" value="1"/>
</dbReference>
<keyword evidence="11" id="KW-1185">Reference proteome</keyword>
<proteinExistence type="inferred from homology"/>
<gene>
    <name evidence="10" type="ORF">IW245_007418</name>
</gene>
<evidence type="ECO:0000256" key="4">
    <source>
        <dbReference type="ARBA" id="ARBA00022801"/>
    </source>
</evidence>
<feature type="domain" description="Glycoside hydrolase family 20 catalytic" evidence="8">
    <location>
        <begin position="141"/>
        <end position="474"/>
    </location>
</feature>
<accession>A0A8J7GXY3</accession>
<evidence type="ECO:0000259" key="8">
    <source>
        <dbReference type="Pfam" id="PF00728"/>
    </source>
</evidence>
<evidence type="ECO:0000256" key="2">
    <source>
        <dbReference type="ARBA" id="ARBA00006285"/>
    </source>
</evidence>
<dbReference type="Gene3D" id="3.30.379.10">
    <property type="entry name" value="Chitobiase/beta-hexosaminidase domain 2-like"/>
    <property type="match status" value="1"/>
</dbReference>
<feature type="compositionally biased region" description="Low complexity" evidence="7">
    <location>
        <begin position="63"/>
        <end position="72"/>
    </location>
</feature>
<dbReference type="CDD" id="cd06563">
    <property type="entry name" value="GH20_chitobiase-like"/>
    <property type="match status" value="1"/>
</dbReference>
<dbReference type="InterPro" id="IPR025705">
    <property type="entry name" value="Beta_hexosaminidase_sua/sub"/>
</dbReference>
<evidence type="ECO:0000256" key="1">
    <source>
        <dbReference type="ARBA" id="ARBA00001231"/>
    </source>
</evidence>
<reference evidence="10" key="1">
    <citation type="submission" date="2020-11" db="EMBL/GenBank/DDBJ databases">
        <title>Sequencing the genomes of 1000 actinobacteria strains.</title>
        <authorList>
            <person name="Klenk H.-P."/>
        </authorList>
    </citation>
    <scope>NUCLEOTIDE SEQUENCE</scope>
    <source>
        <strain evidence="10">DSM 45356</strain>
    </source>
</reference>
<feature type="active site" description="Proton donor" evidence="6">
    <location>
        <position position="315"/>
    </location>
</feature>
<comment type="similarity">
    <text evidence="2">Belongs to the glycosyl hydrolase 20 family.</text>
</comment>
<dbReference type="RefSeq" id="WP_197007674.1">
    <property type="nucleotide sequence ID" value="NZ_BONS01000030.1"/>
</dbReference>
<name>A0A8J7GXY3_9ACTN</name>
<dbReference type="PANTHER" id="PTHR22600">
    <property type="entry name" value="BETA-HEXOSAMINIDASE"/>
    <property type="match status" value="1"/>
</dbReference>
<evidence type="ECO:0000313" key="11">
    <source>
        <dbReference type="Proteomes" id="UP000622552"/>
    </source>
</evidence>
<comment type="caution">
    <text evidence="10">The sequence shown here is derived from an EMBL/GenBank/DDBJ whole genome shotgun (WGS) entry which is preliminary data.</text>
</comment>
<feature type="domain" description="Beta-hexosaminidase bacterial type N-terminal" evidence="9">
    <location>
        <begin position="2"/>
        <end position="136"/>
    </location>
</feature>
<dbReference type="EMBL" id="JADOUF010000001">
    <property type="protein sequence ID" value="MBG6141224.1"/>
    <property type="molecule type" value="Genomic_DNA"/>
</dbReference>
<keyword evidence="5 10" id="KW-0326">Glycosidase</keyword>